<accession>A0A0F0L1Y6</accession>
<evidence type="ECO:0000313" key="12">
    <source>
        <dbReference type="Proteomes" id="UP000033572"/>
    </source>
</evidence>
<protein>
    <submittedName>
        <fullName evidence="11">Macrolide export ATP-binding/permease protein MacB</fullName>
        <ecNumber evidence="11">3.6.3.-</ecNumber>
    </submittedName>
</protein>
<dbReference type="KEGG" id="mfol:DXT68_10865"/>
<keyword evidence="2" id="KW-1003">Cell membrane</keyword>
<dbReference type="EMBL" id="JYIU01000022">
    <property type="protein sequence ID" value="KJL26385.1"/>
    <property type="molecule type" value="Genomic_DNA"/>
</dbReference>
<keyword evidence="4 8" id="KW-1133">Transmembrane helix</keyword>
<keyword evidence="11" id="KW-0547">Nucleotide-binding</keyword>
<dbReference type="InterPro" id="IPR050250">
    <property type="entry name" value="Macrolide_Exporter_MacB"/>
</dbReference>
<proteinExistence type="inferred from homology"/>
<sequence length="448" mass="45804">MRALRWRRGQRSREEATTEQENGGAAAAGDTAAAPLVPAITHADRFTFQDLVAEATADIGSRPARLVMTIMGTVLGIASLVATLGFAQTAAGQIASQFDGAAATRVVVTAATAQSGAKNTTVAAGRLPWDAPERVALLAGVESAALLGEVELAEGETVTAVPVNDPSAPAVASPRLFSASPELVDAEEGELVTGRFFDQGHDDRADRVAVLGARAAERMGINRVDSQPSVFVAGIAYAVVGIVDGMERRSELSDAVIIPIGSARADFGLLAPSDLDIRIVVGAGPQVAEQAVLALQPDDPDSLEANAPSGSSDLSQSVQSDVNVVFLILGVIALLAGGLGIANVTLLSVMERIGEIGLRRALGATRRQIGSQFMVESIVIGFIGGLIGAALGVLAVIVVAVVQGWTPVADPLVAVAGALLGAVVGWGSGWYPARRAARIEPVEALRGG</sequence>
<dbReference type="Proteomes" id="UP000033572">
    <property type="component" value="Unassembled WGS sequence"/>
</dbReference>
<keyword evidence="5 8" id="KW-0472">Membrane</keyword>
<dbReference type="RefSeq" id="WP_082068773.1">
    <property type="nucleotide sequence ID" value="NZ_CP031425.1"/>
</dbReference>
<evidence type="ECO:0000259" key="9">
    <source>
        <dbReference type="Pfam" id="PF02687"/>
    </source>
</evidence>
<keyword evidence="11" id="KW-0378">Hydrolase</keyword>
<evidence type="ECO:0000259" key="10">
    <source>
        <dbReference type="Pfam" id="PF12704"/>
    </source>
</evidence>
<dbReference type="EC" id="3.6.3.-" evidence="11"/>
<feature type="transmembrane region" description="Helical" evidence="8">
    <location>
        <begin position="378"/>
        <end position="405"/>
    </location>
</feature>
<keyword evidence="3 8" id="KW-0812">Transmembrane</keyword>
<dbReference type="PANTHER" id="PTHR30572">
    <property type="entry name" value="MEMBRANE COMPONENT OF TRANSPORTER-RELATED"/>
    <property type="match status" value="1"/>
</dbReference>
<evidence type="ECO:0000256" key="6">
    <source>
        <dbReference type="ARBA" id="ARBA00038076"/>
    </source>
</evidence>
<evidence type="ECO:0000256" key="5">
    <source>
        <dbReference type="ARBA" id="ARBA00023136"/>
    </source>
</evidence>
<evidence type="ECO:0000313" key="11">
    <source>
        <dbReference type="EMBL" id="KJL26385.1"/>
    </source>
</evidence>
<dbReference type="GO" id="GO:0005886">
    <property type="term" value="C:plasma membrane"/>
    <property type="evidence" value="ECO:0007669"/>
    <property type="project" value="UniProtKB-SubCell"/>
</dbReference>
<feature type="transmembrane region" description="Helical" evidence="8">
    <location>
        <begin position="411"/>
        <end position="431"/>
    </location>
</feature>
<comment type="similarity">
    <text evidence="6">Belongs to the ABC-4 integral membrane protein family.</text>
</comment>
<gene>
    <name evidence="11" type="primary">macB_2</name>
    <name evidence="11" type="ORF">RN50_00264</name>
</gene>
<dbReference type="PATRIC" id="fig|104336.4.peg.272"/>
<evidence type="ECO:0000256" key="7">
    <source>
        <dbReference type="SAM" id="MobiDB-lite"/>
    </source>
</evidence>
<dbReference type="InterPro" id="IPR003838">
    <property type="entry name" value="ABC3_permease_C"/>
</dbReference>
<evidence type="ECO:0000256" key="1">
    <source>
        <dbReference type="ARBA" id="ARBA00004651"/>
    </source>
</evidence>
<feature type="transmembrane region" description="Helical" evidence="8">
    <location>
        <begin position="66"/>
        <end position="87"/>
    </location>
</feature>
<name>A0A0F0L1Y6_9MICO</name>
<feature type="domain" description="ABC3 transporter permease C-terminal" evidence="9">
    <location>
        <begin position="328"/>
        <end position="441"/>
    </location>
</feature>
<organism evidence="11 12">
    <name type="scientific">Microbacterium foliorum</name>
    <dbReference type="NCBI Taxonomy" id="104336"/>
    <lineage>
        <taxon>Bacteria</taxon>
        <taxon>Bacillati</taxon>
        <taxon>Actinomycetota</taxon>
        <taxon>Actinomycetes</taxon>
        <taxon>Micrococcales</taxon>
        <taxon>Microbacteriaceae</taxon>
        <taxon>Microbacterium</taxon>
    </lineage>
</organism>
<feature type="region of interest" description="Disordered" evidence="7">
    <location>
        <begin position="1"/>
        <end position="29"/>
    </location>
</feature>
<evidence type="ECO:0000256" key="2">
    <source>
        <dbReference type="ARBA" id="ARBA00022475"/>
    </source>
</evidence>
<feature type="compositionally biased region" description="Basic residues" evidence="7">
    <location>
        <begin position="1"/>
        <end position="10"/>
    </location>
</feature>
<comment type="subcellular location">
    <subcellularLocation>
        <location evidence="1">Cell membrane</location>
        <topology evidence="1">Multi-pass membrane protein</topology>
    </subcellularLocation>
</comment>
<dbReference type="GO" id="GO:0022857">
    <property type="term" value="F:transmembrane transporter activity"/>
    <property type="evidence" value="ECO:0007669"/>
    <property type="project" value="TreeGrafter"/>
</dbReference>
<reference evidence="11 12" key="1">
    <citation type="submission" date="2015-02" db="EMBL/GenBank/DDBJ databases">
        <title>Draft genome sequences of ten Microbacterium spp. with emphasis on heavy metal contaminated environments.</title>
        <authorList>
            <person name="Corretto E."/>
        </authorList>
    </citation>
    <scope>NUCLEOTIDE SEQUENCE [LARGE SCALE GENOMIC DNA]</scope>
    <source>
        <strain evidence="11 12">DSM 12966</strain>
    </source>
</reference>
<dbReference type="Pfam" id="PF02687">
    <property type="entry name" value="FtsX"/>
    <property type="match status" value="1"/>
</dbReference>
<evidence type="ECO:0000256" key="8">
    <source>
        <dbReference type="SAM" id="Phobius"/>
    </source>
</evidence>
<dbReference type="GeneID" id="94444896"/>
<dbReference type="Pfam" id="PF12704">
    <property type="entry name" value="MacB_PCD"/>
    <property type="match status" value="1"/>
</dbReference>
<comment type="caution">
    <text evidence="11">The sequence shown here is derived from an EMBL/GenBank/DDBJ whole genome shotgun (WGS) entry which is preliminary data.</text>
</comment>
<dbReference type="PANTHER" id="PTHR30572:SF4">
    <property type="entry name" value="ABC TRANSPORTER PERMEASE YTRF"/>
    <property type="match status" value="1"/>
</dbReference>
<evidence type="ECO:0000256" key="3">
    <source>
        <dbReference type="ARBA" id="ARBA00022692"/>
    </source>
</evidence>
<dbReference type="AlphaFoldDB" id="A0A0F0L1Y6"/>
<dbReference type="InterPro" id="IPR025857">
    <property type="entry name" value="MacB_PCD"/>
</dbReference>
<dbReference type="GO" id="GO:0016787">
    <property type="term" value="F:hydrolase activity"/>
    <property type="evidence" value="ECO:0007669"/>
    <property type="project" value="UniProtKB-KW"/>
</dbReference>
<feature type="transmembrane region" description="Helical" evidence="8">
    <location>
        <begin position="324"/>
        <end position="350"/>
    </location>
</feature>
<keyword evidence="12" id="KW-1185">Reference proteome</keyword>
<feature type="domain" description="MacB-like periplasmic core" evidence="10">
    <location>
        <begin position="67"/>
        <end position="292"/>
    </location>
</feature>
<dbReference type="GO" id="GO:0005524">
    <property type="term" value="F:ATP binding"/>
    <property type="evidence" value="ECO:0007669"/>
    <property type="project" value="UniProtKB-KW"/>
</dbReference>
<evidence type="ECO:0000256" key="4">
    <source>
        <dbReference type="ARBA" id="ARBA00022989"/>
    </source>
</evidence>
<keyword evidence="11" id="KW-0067">ATP-binding</keyword>